<sequence length="371" mass="35782">MCPQPAVILSGGFLQPSSAYGILAEALLAAGAVLITYDKPFERLTAPVDDLDSAELLGAVAAEALRRLDRGDARGGGSGGGSRPVFLAGHSRGAKISVLAAVAAAAAAAGSCGSDGQPPPQSPSSALAGLSGLVLLDPADGSYEPQDPFRFPSSLAVLRTASAAAATAEAAPSDPAGSRLAALPALVVGAGRNGDCVPRKANYGAFFEAWPGPSALVTLQDAGHLQFLDPSPDLQRAVCAAGRGLAPGQVASAAGALAAAFVRGVAARREDGATTAAFGCGHGAAAGGGSRRAGEGAADGAAACGGAVGGPGEGGRQAGPDGGTLGGGGGDVYSVSPAELRAWCQAAFAGAAGGLRNRVDVSAGRRGRAVA</sequence>
<evidence type="ECO:0008006" key="3">
    <source>
        <dbReference type="Google" id="ProtNLM"/>
    </source>
</evidence>
<dbReference type="EMBL" id="LSYV01000160">
    <property type="protein sequence ID" value="KXZ42334.1"/>
    <property type="molecule type" value="Genomic_DNA"/>
</dbReference>
<evidence type="ECO:0000313" key="1">
    <source>
        <dbReference type="EMBL" id="KXZ42334.1"/>
    </source>
</evidence>
<dbReference type="InterPro" id="IPR029058">
    <property type="entry name" value="AB_hydrolase_fold"/>
</dbReference>
<dbReference type="ESTHER" id="gonpe-a0a150fxi1">
    <property type="family name" value="Chlorophyllase_Plant"/>
</dbReference>
<dbReference type="GO" id="GO:0047746">
    <property type="term" value="F:chlorophyllase activity"/>
    <property type="evidence" value="ECO:0007669"/>
    <property type="project" value="TreeGrafter"/>
</dbReference>
<comment type="caution">
    <text evidence="1">The sequence shown here is derived from an EMBL/GenBank/DDBJ whole genome shotgun (WGS) entry which is preliminary data.</text>
</comment>
<proteinExistence type="predicted"/>
<dbReference type="Proteomes" id="UP000075714">
    <property type="component" value="Unassembled WGS sequence"/>
</dbReference>
<keyword evidence="2" id="KW-1185">Reference proteome</keyword>
<dbReference type="AlphaFoldDB" id="A0A150FXI1"/>
<accession>A0A150FXI1</accession>
<dbReference type="STRING" id="33097.A0A150FXI1"/>
<dbReference type="GO" id="GO:0015996">
    <property type="term" value="P:chlorophyll catabolic process"/>
    <property type="evidence" value="ECO:0007669"/>
    <property type="project" value="TreeGrafter"/>
</dbReference>
<reference evidence="2" key="1">
    <citation type="journal article" date="2016" name="Nat. Commun.">
        <title>The Gonium pectorale genome demonstrates co-option of cell cycle regulation during the evolution of multicellularity.</title>
        <authorList>
            <person name="Hanschen E.R."/>
            <person name="Marriage T.N."/>
            <person name="Ferris P.J."/>
            <person name="Hamaji T."/>
            <person name="Toyoda A."/>
            <person name="Fujiyama A."/>
            <person name="Neme R."/>
            <person name="Noguchi H."/>
            <person name="Minakuchi Y."/>
            <person name="Suzuki M."/>
            <person name="Kawai-Toyooka H."/>
            <person name="Smith D.R."/>
            <person name="Sparks H."/>
            <person name="Anderson J."/>
            <person name="Bakaric R."/>
            <person name="Luria V."/>
            <person name="Karger A."/>
            <person name="Kirschner M.W."/>
            <person name="Durand P.M."/>
            <person name="Michod R.E."/>
            <person name="Nozaki H."/>
            <person name="Olson B.J."/>
        </authorList>
    </citation>
    <scope>NUCLEOTIDE SEQUENCE [LARGE SCALE GENOMIC DNA]</scope>
    <source>
        <strain evidence="2">NIES-2863</strain>
    </source>
</reference>
<protein>
    <recommendedName>
        <fullName evidence="3">Chlorophyllase</fullName>
    </recommendedName>
</protein>
<dbReference type="PANTHER" id="PTHR33428">
    <property type="entry name" value="CHLOROPHYLLASE-2, CHLOROPLASTIC"/>
    <property type="match status" value="1"/>
</dbReference>
<dbReference type="OrthoDB" id="546981at2759"/>
<dbReference type="SUPFAM" id="SSF53474">
    <property type="entry name" value="alpha/beta-Hydrolases"/>
    <property type="match status" value="1"/>
</dbReference>
<dbReference type="PANTHER" id="PTHR33428:SF14">
    <property type="entry name" value="CARBOXYLESTERASE TYPE B DOMAIN-CONTAINING PROTEIN"/>
    <property type="match status" value="1"/>
</dbReference>
<dbReference type="Gene3D" id="3.40.50.1820">
    <property type="entry name" value="alpha/beta hydrolase"/>
    <property type="match status" value="1"/>
</dbReference>
<gene>
    <name evidence="1" type="ORF">GPECTOR_160g116</name>
</gene>
<evidence type="ECO:0000313" key="2">
    <source>
        <dbReference type="Proteomes" id="UP000075714"/>
    </source>
</evidence>
<name>A0A150FXI1_GONPE</name>
<organism evidence="1 2">
    <name type="scientific">Gonium pectorale</name>
    <name type="common">Green alga</name>
    <dbReference type="NCBI Taxonomy" id="33097"/>
    <lineage>
        <taxon>Eukaryota</taxon>
        <taxon>Viridiplantae</taxon>
        <taxon>Chlorophyta</taxon>
        <taxon>core chlorophytes</taxon>
        <taxon>Chlorophyceae</taxon>
        <taxon>CS clade</taxon>
        <taxon>Chlamydomonadales</taxon>
        <taxon>Volvocaceae</taxon>
        <taxon>Gonium</taxon>
    </lineage>
</organism>